<evidence type="ECO:0000313" key="2">
    <source>
        <dbReference type="EMBL" id="QVL33050.1"/>
    </source>
</evidence>
<dbReference type="Proteomes" id="UP000676194">
    <property type="component" value="Chromosome"/>
</dbReference>
<dbReference type="PANTHER" id="PTHR18964:SF149">
    <property type="entry name" value="BIFUNCTIONAL UDP-N-ACETYLGLUCOSAMINE 2-EPIMERASE_N-ACETYLMANNOSAMINE KINASE"/>
    <property type="match status" value="1"/>
</dbReference>
<dbReference type="SUPFAM" id="SSF53067">
    <property type="entry name" value="Actin-like ATPase domain"/>
    <property type="match status" value="1"/>
</dbReference>
<dbReference type="Pfam" id="PF00480">
    <property type="entry name" value="ROK"/>
    <property type="match status" value="1"/>
</dbReference>
<sequence>MANSYWIGIDLGGTKILSGLFDSKLKLISKIKKHTDADQGGEAVLQRITESVQELITENKVDTAEIRGMGFAVPGQIQPNSSFVRYAPNLNWRDYDLKPLMPKAWKWPVIVDNDVRMGTYGEWTLGAAKGAKNVFGIFAGTGVGGGLILNGELYHGFNGHAGEIGHIVIHWRRGSELEDIAGRKNMMKRAKELLDDAPKKVRKPWKDIVLPTLKSSSLSEFYEADDPIAVQIVEDASRAIGCSIASVINFLSPEIIVIGGGVTHALGESFTERIWEFAQKYSLPKATNDVKFVTAALGDDSGIVGAAAYAKTRFEGK</sequence>
<evidence type="ECO:0000256" key="1">
    <source>
        <dbReference type="ARBA" id="ARBA00006479"/>
    </source>
</evidence>
<organism evidence="2 3">
    <name type="scientific">Telmatocola sphagniphila</name>
    <dbReference type="NCBI Taxonomy" id="1123043"/>
    <lineage>
        <taxon>Bacteria</taxon>
        <taxon>Pseudomonadati</taxon>
        <taxon>Planctomycetota</taxon>
        <taxon>Planctomycetia</taxon>
        <taxon>Gemmatales</taxon>
        <taxon>Gemmataceae</taxon>
    </lineage>
</organism>
<accession>A0A8E6B9V6</accession>
<protein>
    <submittedName>
        <fullName evidence="2">ROK family protein</fullName>
    </submittedName>
</protein>
<dbReference type="InterPro" id="IPR000600">
    <property type="entry name" value="ROK"/>
</dbReference>
<gene>
    <name evidence="2" type="ORF">KIH39_03790</name>
</gene>
<dbReference type="KEGG" id="tsph:KIH39_03790"/>
<dbReference type="AlphaFoldDB" id="A0A8E6B9V6"/>
<dbReference type="CDD" id="cd23763">
    <property type="entry name" value="ASKHA_ATPase_ROK"/>
    <property type="match status" value="1"/>
</dbReference>
<dbReference type="PANTHER" id="PTHR18964">
    <property type="entry name" value="ROK (REPRESSOR, ORF, KINASE) FAMILY"/>
    <property type="match status" value="1"/>
</dbReference>
<dbReference type="EMBL" id="CP074694">
    <property type="protein sequence ID" value="QVL33050.1"/>
    <property type="molecule type" value="Genomic_DNA"/>
</dbReference>
<keyword evidence="3" id="KW-1185">Reference proteome</keyword>
<dbReference type="InterPro" id="IPR043129">
    <property type="entry name" value="ATPase_NBD"/>
</dbReference>
<reference evidence="2" key="1">
    <citation type="submission" date="2021-05" db="EMBL/GenBank/DDBJ databases">
        <title>Complete genome sequence of the cellulolytic planctomycete Telmatocola sphagniphila SP2T and characterization of the first cellulase from planctomycetes.</title>
        <authorList>
            <person name="Rakitin A.L."/>
            <person name="Beletsky A.V."/>
            <person name="Naumoff D.G."/>
            <person name="Kulichevskaya I.S."/>
            <person name="Mardanov A.V."/>
            <person name="Ravin N.V."/>
            <person name="Dedysh S.N."/>
        </authorList>
    </citation>
    <scope>NUCLEOTIDE SEQUENCE</scope>
    <source>
        <strain evidence="2">SP2T</strain>
    </source>
</reference>
<proteinExistence type="inferred from homology"/>
<dbReference type="RefSeq" id="WP_213497940.1">
    <property type="nucleotide sequence ID" value="NZ_CP074694.1"/>
</dbReference>
<evidence type="ECO:0000313" key="3">
    <source>
        <dbReference type="Proteomes" id="UP000676194"/>
    </source>
</evidence>
<dbReference type="Gene3D" id="3.30.420.40">
    <property type="match status" value="2"/>
</dbReference>
<comment type="similarity">
    <text evidence="1">Belongs to the ROK (NagC/XylR) family.</text>
</comment>
<name>A0A8E6B9V6_9BACT</name>